<reference evidence="2 3" key="1">
    <citation type="submission" date="2021-06" db="EMBL/GenBank/DDBJ databases">
        <authorList>
            <person name="Kallberg Y."/>
            <person name="Tangrot J."/>
            <person name="Rosling A."/>
        </authorList>
    </citation>
    <scope>NUCLEOTIDE SEQUENCE [LARGE SCALE GENOMIC DNA]</scope>
    <source>
        <strain evidence="2 3">120-4 pot B 10/14</strain>
    </source>
</reference>
<comment type="caution">
    <text evidence="2">The sequence shown here is derived from an EMBL/GenBank/DDBJ whole genome shotgun (WGS) entry which is preliminary data.</text>
</comment>
<organism evidence="2 3">
    <name type="scientific">Gigaspora margarita</name>
    <dbReference type="NCBI Taxonomy" id="4874"/>
    <lineage>
        <taxon>Eukaryota</taxon>
        <taxon>Fungi</taxon>
        <taxon>Fungi incertae sedis</taxon>
        <taxon>Mucoromycota</taxon>
        <taxon>Glomeromycotina</taxon>
        <taxon>Glomeromycetes</taxon>
        <taxon>Diversisporales</taxon>
        <taxon>Gigasporaceae</taxon>
        <taxon>Gigaspora</taxon>
    </lineage>
</organism>
<dbReference type="Proteomes" id="UP000789901">
    <property type="component" value="Unassembled WGS sequence"/>
</dbReference>
<name>A0ABN7WWV3_GIGMA</name>
<feature type="compositionally biased region" description="Polar residues" evidence="1">
    <location>
        <begin position="23"/>
        <end position="33"/>
    </location>
</feature>
<accession>A0ABN7WWV3</accession>
<evidence type="ECO:0000256" key="1">
    <source>
        <dbReference type="SAM" id="MobiDB-lite"/>
    </source>
</evidence>
<feature type="non-terminal residue" evidence="2">
    <location>
        <position position="1"/>
    </location>
</feature>
<keyword evidence="3" id="KW-1185">Reference proteome</keyword>
<protein>
    <submittedName>
        <fullName evidence="2">28396_t:CDS:1</fullName>
    </submittedName>
</protein>
<dbReference type="EMBL" id="CAJVQB010064584">
    <property type="protein sequence ID" value="CAG8841058.1"/>
    <property type="molecule type" value="Genomic_DNA"/>
</dbReference>
<feature type="region of interest" description="Disordered" evidence="1">
    <location>
        <begin position="23"/>
        <end position="50"/>
    </location>
</feature>
<evidence type="ECO:0000313" key="3">
    <source>
        <dbReference type="Proteomes" id="UP000789901"/>
    </source>
</evidence>
<proteinExistence type="predicted"/>
<sequence length="50" mass="5632">SRTTTTINSKTKYEHIDISKTCFKNDNTEGSNNDDTKDTRPLTKATTIPK</sequence>
<gene>
    <name evidence="2" type="ORF">GMARGA_LOCUS35225</name>
</gene>
<evidence type="ECO:0000313" key="2">
    <source>
        <dbReference type="EMBL" id="CAG8841058.1"/>
    </source>
</evidence>